<evidence type="ECO:0000313" key="2">
    <source>
        <dbReference type="Proteomes" id="UP000317316"/>
    </source>
</evidence>
<accession>A0A544TA67</accession>
<protein>
    <submittedName>
        <fullName evidence="1">Uncharacterized protein</fullName>
    </submittedName>
</protein>
<comment type="caution">
    <text evidence="1">The sequence shown here is derived from an EMBL/GenBank/DDBJ whole genome shotgun (WGS) entry which is preliminary data.</text>
</comment>
<keyword evidence="2" id="KW-1185">Reference proteome</keyword>
<dbReference type="EMBL" id="VDGH01000004">
    <property type="protein sequence ID" value="TQR14361.1"/>
    <property type="molecule type" value="Genomic_DNA"/>
</dbReference>
<gene>
    <name evidence="1" type="ORF">FG382_07850</name>
</gene>
<proteinExistence type="predicted"/>
<organism evidence="1 2">
    <name type="scientific">Psychrobacillus lasiicapitis</name>
    <dbReference type="NCBI Taxonomy" id="1636719"/>
    <lineage>
        <taxon>Bacteria</taxon>
        <taxon>Bacillati</taxon>
        <taxon>Bacillota</taxon>
        <taxon>Bacilli</taxon>
        <taxon>Bacillales</taxon>
        <taxon>Bacillaceae</taxon>
        <taxon>Psychrobacillus</taxon>
    </lineage>
</organism>
<name>A0A544TA67_9BACI</name>
<sequence>MAESKSKKLKRFKATQHKARLKFIELSVKKEITPYLRMDQRIQMNGQIKKLGNKIQMYDRKIKELEGRLRG</sequence>
<dbReference type="Proteomes" id="UP000317316">
    <property type="component" value="Unassembled WGS sequence"/>
</dbReference>
<evidence type="ECO:0000313" key="1">
    <source>
        <dbReference type="EMBL" id="TQR14361.1"/>
    </source>
</evidence>
<dbReference type="AlphaFoldDB" id="A0A544TA67"/>
<dbReference type="RefSeq" id="WP_142538344.1">
    <property type="nucleotide sequence ID" value="NZ_BMIE01000003.1"/>
</dbReference>
<reference evidence="1 2" key="1">
    <citation type="submission" date="2019-05" db="EMBL/GenBank/DDBJ databases">
        <title>Psychrobacillus vulpis sp. nov., a new species isolated from feces of a red fox that inhabits in The Tablas de Daimiel Natural Park, Albacete, Spain.</title>
        <authorList>
            <person name="Rodriguez M."/>
            <person name="Reina J.C."/>
            <person name="Bejar V."/>
            <person name="Llamas I."/>
        </authorList>
    </citation>
    <scope>NUCLEOTIDE SEQUENCE [LARGE SCALE GENOMIC DNA]</scope>
    <source>
        <strain evidence="1 2">NEAU-3TGS17</strain>
    </source>
</reference>